<name>A0A5K1UMI9_ENTHI</name>
<dbReference type="GO" id="GO:0016567">
    <property type="term" value="P:protein ubiquitination"/>
    <property type="evidence" value="ECO:0007669"/>
    <property type="project" value="UniProtKB-UniPathway"/>
</dbReference>
<evidence type="ECO:0000313" key="7">
    <source>
        <dbReference type="Proteomes" id="UP000078387"/>
    </source>
</evidence>
<dbReference type="SUPFAM" id="SSF74788">
    <property type="entry name" value="Cullin repeat-like"/>
    <property type="match status" value="1"/>
</dbReference>
<evidence type="ECO:0000256" key="3">
    <source>
        <dbReference type="PROSITE-ProRule" id="PRU00330"/>
    </source>
</evidence>
<comment type="caution">
    <text evidence="6">The sequence shown here is derived from an EMBL/GenBank/DDBJ whole genome shotgun (WGS) entry which is preliminary data.</text>
</comment>
<dbReference type="PROSITE" id="PS50069">
    <property type="entry name" value="CULLIN_2"/>
    <property type="match status" value="1"/>
</dbReference>
<comment type="pathway">
    <text evidence="1">Protein modification; protein ubiquitination.</text>
</comment>
<dbReference type="InterPro" id="IPR036317">
    <property type="entry name" value="Cullin_homology_sf"/>
</dbReference>
<comment type="similarity">
    <text evidence="2 3 4">Belongs to the cullin family.</text>
</comment>
<dbReference type="FunFam" id="3.30.230.130:FF:000025">
    <property type="entry name" value="Cullin family protein"/>
    <property type="match status" value="1"/>
</dbReference>
<dbReference type="VEuPathDB" id="AmoebaDB:EHI8A_197530"/>
<dbReference type="EMBL" id="BDEQ01000001">
    <property type="protein sequence ID" value="GAT94068.1"/>
    <property type="molecule type" value="Genomic_DNA"/>
</dbReference>
<dbReference type="InterPro" id="IPR016158">
    <property type="entry name" value="Cullin_homology"/>
</dbReference>
<reference evidence="6 7" key="1">
    <citation type="submission" date="2016-05" db="EMBL/GenBank/DDBJ databases">
        <title>First whole genome sequencing of Entamoeba histolytica HM1:IMSS-clone-6.</title>
        <authorList>
            <person name="Mukherjee Avik.K."/>
            <person name="Izumyama S."/>
            <person name="Nakada-Tsukui K."/>
            <person name="Nozaki T."/>
        </authorList>
    </citation>
    <scope>NUCLEOTIDE SEQUENCE [LARGE SCALE GENOMIC DNA]</scope>
    <source>
        <strain evidence="6 7">HM1:IMSS clone 6</strain>
    </source>
</reference>
<dbReference type="UniPathway" id="UPA00143"/>
<dbReference type="Gene3D" id="1.20.1310.10">
    <property type="entry name" value="Cullin Repeats"/>
    <property type="match status" value="2"/>
</dbReference>
<dbReference type="InterPro" id="IPR059120">
    <property type="entry name" value="Cullin-like_AB"/>
</dbReference>
<gene>
    <name evidence="6" type="ORF">CL6EHI_118180</name>
</gene>
<dbReference type="InterPro" id="IPR045093">
    <property type="entry name" value="Cullin"/>
</dbReference>
<evidence type="ECO:0000259" key="5">
    <source>
        <dbReference type="PROSITE" id="PS50069"/>
    </source>
</evidence>
<evidence type="ECO:0000256" key="1">
    <source>
        <dbReference type="ARBA" id="ARBA00004906"/>
    </source>
</evidence>
<dbReference type="SMART" id="SM00182">
    <property type="entry name" value="CULLIN"/>
    <property type="match status" value="1"/>
</dbReference>
<dbReference type="InterPro" id="IPR001373">
    <property type="entry name" value="Cullin_N"/>
</dbReference>
<dbReference type="SUPFAM" id="SSF46785">
    <property type="entry name" value="Winged helix' DNA-binding domain"/>
    <property type="match status" value="1"/>
</dbReference>
<dbReference type="Proteomes" id="UP000078387">
    <property type="component" value="Unassembled WGS sequence"/>
</dbReference>
<accession>A0A5K1UMI9</accession>
<dbReference type="PANTHER" id="PTHR11932">
    <property type="entry name" value="CULLIN"/>
    <property type="match status" value="1"/>
</dbReference>
<dbReference type="InterPro" id="IPR036390">
    <property type="entry name" value="WH_DNA-bd_sf"/>
</dbReference>
<dbReference type="Gene3D" id="1.10.10.10">
    <property type="entry name" value="Winged helix-like DNA-binding domain superfamily/Winged helix DNA-binding domain"/>
    <property type="match status" value="1"/>
</dbReference>
<dbReference type="VEuPathDB" id="AmoebaDB:EHI7A_173900"/>
<dbReference type="GO" id="GO:0031625">
    <property type="term" value="F:ubiquitin protein ligase binding"/>
    <property type="evidence" value="ECO:0007669"/>
    <property type="project" value="InterPro"/>
</dbReference>
<dbReference type="Pfam" id="PF26557">
    <property type="entry name" value="Cullin_AB"/>
    <property type="match status" value="1"/>
</dbReference>
<proteinExistence type="inferred from homology"/>
<organism evidence="6 7">
    <name type="scientific">Entamoeba histolytica</name>
    <dbReference type="NCBI Taxonomy" id="5759"/>
    <lineage>
        <taxon>Eukaryota</taxon>
        <taxon>Amoebozoa</taxon>
        <taxon>Evosea</taxon>
        <taxon>Archamoebae</taxon>
        <taxon>Mastigamoebida</taxon>
        <taxon>Entamoebidae</taxon>
        <taxon>Entamoeba</taxon>
    </lineage>
</organism>
<dbReference type="OMA" id="PRPVWND"/>
<evidence type="ECO:0000256" key="4">
    <source>
        <dbReference type="RuleBase" id="RU003829"/>
    </source>
</evidence>
<dbReference type="InterPro" id="IPR019559">
    <property type="entry name" value="Cullin_neddylation_domain"/>
</dbReference>
<sequence length="741" mass="86940">MAPKRKETEDPAVQNLFEELEPFFDGILVSMKSFSLAERAKYQQTFTEFLTQSGSNFYESFINKFRDRLKDGFQTSMKKMKDVPIDENFPKIIKEDLDRWEYAKSAILVLFKPLDYAMGNGASITIDMIVKDKWNTDYLHTLNDTFELTTTLTRVFSDSRRSGNKMSVLPVKNILMLYKRENIVTRGQVPLIKTFEDAFCKTSNEDYKIFATEFFKEGVHGFLPQAKQFMEDEEFRIENAMDDEIGEKMKKRLQNDFLKVSLQMVYEKYDEILEQDKELEFQAITRLFGPINQLDKFAEKTKVSFMNYCQNKMENAVKQSPEFIRNYPAVVSLLFELLDRLEKMQQNYFLSNPVFKSRLDTAFKDALITNKIVDLSDKKDEVFPRILANYSHMLLKKGSKIEPDQEKVKENIVKLGKVLQFVGNRDVFEMVYQKNFQDRLVLGLMESSDLEMYMINELSNICDRQVSHKLHTTFQEYNQSGDILEKFKSYCAKGNIQLPKFDFNVVVFSNSSSQNQNTTSYNMPSQLKEVFDKFSEFYKNTQNKKLTLNHTSSTGVIQFSWLRRPIQITCRFYQIGLLMLFNDNKEITYAELGTKTALSNDDLAICMSGMVSKGLLSNSTGKEFKPDSVFKFNMSFKPKMTKLSVMQADKEYVEKEQQKKSDAESEQLEETRNYVIQAKQVRIMKQRRTMKYVDLINETIEHLRSRFNITSRMARKNIEYLINKEYFKRSDSDREVLEYLA</sequence>
<dbReference type="VEuPathDB" id="AmoebaDB:KM1_272190"/>
<dbReference type="AlphaFoldDB" id="A0A5K1UMI9"/>
<dbReference type="InterPro" id="IPR036388">
    <property type="entry name" value="WH-like_DNA-bd_sf"/>
</dbReference>
<evidence type="ECO:0000256" key="2">
    <source>
        <dbReference type="ARBA" id="ARBA00006019"/>
    </source>
</evidence>
<dbReference type="Pfam" id="PF00888">
    <property type="entry name" value="Cullin"/>
    <property type="match status" value="1"/>
</dbReference>
<dbReference type="Gene3D" id="3.30.230.130">
    <property type="entry name" value="Cullin, Chain C, Domain 2"/>
    <property type="match status" value="1"/>
</dbReference>
<evidence type="ECO:0000313" key="6">
    <source>
        <dbReference type="EMBL" id="GAT94068.1"/>
    </source>
</evidence>
<dbReference type="SUPFAM" id="SSF75632">
    <property type="entry name" value="Cullin homology domain"/>
    <property type="match status" value="1"/>
</dbReference>
<dbReference type="Pfam" id="PF10557">
    <property type="entry name" value="Cullin_Nedd8"/>
    <property type="match status" value="1"/>
</dbReference>
<dbReference type="GO" id="GO:0006511">
    <property type="term" value="P:ubiquitin-dependent protein catabolic process"/>
    <property type="evidence" value="ECO:0007669"/>
    <property type="project" value="InterPro"/>
</dbReference>
<dbReference type="VEuPathDB" id="AmoebaDB:EHI_118180"/>
<dbReference type="SMART" id="SM00884">
    <property type="entry name" value="Cullin_Nedd8"/>
    <property type="match status" value="1"/>
</dbReference>
<protein>
    <submittedName>
        <fullName evidence="6">Cullin family protein</fullName>
    </submittedName>
</protein>
<feature type="domain" description="Cullin family profile" evidence="5">
    <location>
        <begin position="382"/>
        <end position="611"/>
    </location>
</feature>
<dbReference type="VEuPathDB" id="AmoebaDB:EHI5A_206640"/>
<dbReference type="InterPro" id="IPR016159">
    <property type="entry name" value="Cullin_repeat-like_dom_sf"/>
</dbReference>